<feature type="disulfide bond" evidence="6">
    <location>
        <begin position="1018"/>
        <end position="1027"/>
    </location>
</feature>
<dbReference type="SMART" id="SM00181">
    <property type="entry name" value="EGF"/>
    <property type="match status" value="10"/>
</dbReference>
<dbReference type="Pfam" id="PF00052">
    <property type="entry name" value="Laminin_B"/>
    <property type="match status" value="2"/>
</dbReference>
<evidence type="ECO:0000259" key="8">
    <source>
        <dbReference type="PROSITE" id="PS51115"/>
    </source>
</evidence>
<dbReference type="PRINTS" id="PR00011">
    <property type="entry name" value="EGFLAMININ"/>
</dbReference>
<dbReference type="GeneID" id="106463431"/>
<feature type="disulfide bond" evidence="6">
    <location>
        <begin position="902"/>
        <end position="914"/>
    </location>
</feature>
<feature type="disulfide bond" evidence="6">
    <location>
        <begin position="1217"/>
        <end position="1226"/>
    </location>
</feature>
<dbReference type="Pfam" id="PF00053">
    <property type="entry name" value="EGF_laminin"/>
    <property type="match status" value="14"/>
</dbReference>
<feature type="disulfide bond" evidence="6">
    <location>
        <begin position="1067"/>
        <end position="1076"/>
    </location>
</feature>
<dbReference type="SMART" id="SM00281">
    <property type="entry name" value="LamB"/>
    <property type="match status" value="2"/>
</dbReference>
<evidence type="ECO:0000256" key="2">
    <source>
        <dbReference type="ARBA" id="ARBA00022737"/>
    </source>
</evidence>
<keyword evidence="1" id="KW-0732">Signal</keyword>
<feature type="domain" description="Laminin EGF-like" evidence="7">
    <location>
        <begin position="949"/>
        <end position="996"/>
    </location>
</feature>
<feature type="disulfide bond" evidence="6">
    <location>
        <begin position="951"/>
        <end position="968"/>
    </location>
</feature>
<dbReference type="InterPro" id="IPR056863">
    <property type="entry name" value="LMN_ATRN_NET-like_EGF"/>
</dbReference>
<gene>
    <name evidence="11" type="primary">LOC106463431</name>
</gene>
<keyword evidence="4" id="KW-0325">Glycoprotein</keyword>
<dbReference type="InterPro" id="IPR000034">
    <property type="entry name" value="Laminin_IV"/>
</dbReference>
<feature type="domain" description="Laminin EGF-like" evidence="7">
    <location>
        <begin position="1189"/>
        <end position="1246"/>
    </location>
</feature>
<evidence type="ECO:0000256" key="1">
    <source>
        <dbReference type="ARBA" id="ARBA00022729"/>
    </source>
</evidence>
<feature type="disulfide bond" evidence="6">
    <location>
        <begin position="1046"/>
        <end position="1058"/>
    </location>
</feature>
<sequence>MAAKSDFPKGLFPTVSNLATDAVITVNATCGETGQEIYCKLVEHVYLTDLDQKVVSPRQQQCGVCDTTSSDPDKRHPIINAIDGTNSWWQSPTLQNGKHFEWVTITLDLKQTYQIAYIIIKAAVSPRPGNWVLERSLDGVNYKPWQYYAISDAECWEVYGIRPTTGAPRYRTDDEVICTSYYSKLNPLENGEIHTSLVNGRPGVDGPSNSLREFTTARFVRLRLQKIRTLNADLMSLQTDDPQKIDKSVTRRYFYSIKDISIGGQCLCFGHAEECPVDSSTGEFRCVCRHNTCGDRCDSCCPFYNQEPWRAGTNIDGAACEKCECFDHANECIYDEDVAARNGSLNAKGQYEGGGVCVNCKHHTSGVNCQSCEDGYYRPSGVSRRDQNSCVKCDCSGPGTTGNCVKDDSHVNEGLFPGDCVCEEGYTGKKCEKCAAGYRSYPQCTPCPCLFAGTISGTTCEGECTCKLNVEGPRCDQCKPGHYNLDEKNPEGCSPCFCSGVTYNCEESDWGIKTIIDTQGWSVSDIKGTESFNAFQRNGKFFVGSDEVQNFDTYYWKSPPAYLGKKLYSYGSDLIFTVSYVVPRGDTSGSYTGGPDVILKGNGIRIGSGWEVHKEEENVTLAVPLREQKWYKLTEDGKPDTKPVNRETFSLILNNLEQLMIRAKYHTEQIEGIHLPGKEFINLHETKLEIASQEVESIRKMTSVEKCKCPPGYAGLSCETCSSGYRRVDNILLKGTCEKCNCYNHAESCDPVTGQCITCIDNTTGRKCGRCKKGFYGNAKIGLPDDCKPCACPFEDAKNNLSPCETVIDPQGSIDYVCATCPEGYEGKKCERCVDGFFGNPLVPGSICQPCDCNGNVERKPGFCDRFTGQCLKCLYNTRGWNCEECLEGHYGDAFKHSCKPCECHPFGSEIPLCEPKNGQCRCKVNFIGRQCDSCVEGYGNMKEGCTPCHCNKMGSKSDQCDFITGHCYCKPGVFGVHCDRCLDGYYGFSISGCKWCGCDPNGSENPQCEEIEGNCQCKPHVIGRTCDKCQPGYWNLISGKGCEKCDCHSTGSTSSDCNITTGQCSCKPGIGGKKCNSCLPGFYGFTSSGCTQCDPCFLPGHICDPQNGRCVCPPNTIGDKCQFCDSGAWGYNPVYGCKLCNCSVEGSVVQTPACDRATGKCTCLKEYEGRRCDRCRHSYYNFPRCRPCDCNADGTVSSECTPDGLCQCDETGQCPCRDNAFGRKCDRCKNGTFGLDRENRKGCLECFCFGRTKKCKQAKAAWSEIKMSSREAILTLGNTHLSKLQKFNLIPNKVGDITVGVKQNMEKPLYWSLPDKFLGDKVLAYNGELVFEIESRGQRRFPDTVLDEYPLVVLQGNIRLILKHTPLLLNLSGQHTAQLHEDQWKQLDNSYLPVTRSMMMVVLQKLEAVLIRATEGPDVKLAKLPQWNIMRLNKVLMQVASPLSSRSATPYIAVGVEDCRCPPRYTGYSCQDPADGFYRKRKPNFIDSKDILDLVGWAEPCDCNNKTPHCDKETAVCINCTGNTIGPHCEFCAPGYYGDPAKGPCYPCACPLSTN</sequence>
<feature type="disulfide bond" evidence="6">
    <location>
        <begin position="999"/>
        <end position="1016"/>
    </location>
</feature>
<evidence type="ECO:0000256" key="5">
    <source>
        <dbReference type="ARBA" id="ARBA00023292"/>
    </source>
</evidence>
<dbReference type="InterPro" id="IPR000742">
    <property type="entry name" value="EGF"/>
</dbReference>
<dbReference type="Gene3D" id="2.170.300.10">
    <property type="entry name" value="Tie2 ligand-binding domain superfamily"/>
    <property type="match status" value="2"/>
</dbReference>
<keyword evidence="5 6" id="KW-0424">Laminin EGF-like domain</keyword>
<keyword evidence="3 6" id="KW-1015">Disulfide bond</keyword>
<evidence type="ECO:0000259" key="7">
    <source>
        <dbReference type="PROSITE" id="PS50027"/>
    </source>
</evidence>
<organism evidence="10 11">
    <name type="scientific">Limulus polyphemus</name>
    <name type="common">Atlantic horseshoe crab</name>
    <dbReference type="NCBI Taxonomy" id="6850"/>
    <lineage>
        <taxon>Eukaryota</taxon>
        <taxon>Metazoa</taxon>
        <taxon>Ecdysozoa</taxon>
        <taxon>Arthropoda</taxon>
        <taxon>Chelicerata</taxon>
        <taxon>Merostomata</taxon>
        <taxon>Xiphosura</taxon>
        <taxon>Limulidae</taxon>
        <taxon>Limulus</taxon>
    </lineage>
</organism>
<keyword evidence="10" id="KW-1185">Reference proteome</keyword>
<feature type="disulfide bond" evidence="6">
    <location>
        <begin position="874"/>
        <end position="883"/>
    </location>
</feature>
<dbReference type="CDD" id="cd00055">
    <property type="entry name" value="EGF_Lam"/>
    <property type="match status" value="12"/>
</dbReference>
<feature type="domain" description="Laminin EGF-like" evidence="7">
    <location>
        <begin position="1502"/>
        <end position="1548"/>
    </location>
</feature>
<feature type="domain" description="Laminin EGF-like" evidence="7">
    <location>
        <begin position="447"/>
        <end position="495"/>
    </location>
</feature>
<dbReference type="PROSITE" id="PS50027">
    <property type="entry name" value="EGF_LAM_2"/>
    <property type="match status" value="11"/>
</dbReference>
<comment type="caution">
    <text evidence="6">Lacks conserved residue(s) required for the propagation of feature annotation.</text>
</comment>
<dbReference type="InterPro" id="IPR008979">
    <property type="entry name" value="Galactose-bd-like_sf"/>
</dbReference>
<dbReference type="Gene3D" id="2.60.120.260">
    <property type="entry name" value="Galactose-binding domain-like"/>
    <property type="match status" value="1"/>
</dbReference>
<feature type="domain" description="Laminin EGF-like" evidence="7">
    <location>
        <begin position="393"/>
        <end position="446"/>
    </location>
</feature>
<dbReference type="PROSITE" id="PS51117">
    <property type="entry name" value="LAMININ_NTER"/>
    <property type="match status" value="1"/>
</dbReference>
<name>A0ABM1SSM5_LIMPO</name>
<dbReference type="InterPro" id="IPR050440">
    <property type="entry name" value="Laminin/Netrin_ECM"/>
</dbReference>
<feature type="domain" description="Laminin IV type A" evidence="8">
    <location>
        <begin position="1258"/>
        <end position="1459"/>
    </location>
</feature>
<feature type="disulfide bond" evidence="6">
    <location>
        <begin position="997"/>
        <end position="1009"/>
    </location>
</feature>
<feature type="disulfide bond" evidence="6">
    <location>
        <begin position="970"/>
        <end position="979"/>
    </location>
</feature>
<evidence type="ECO:0000256" key="6">
    <source>
        <dbReference type="PROSITE-ProRule" id="PRU00460"/>
    </source>
</evidence>
<evidence type="ECO:0000313" key="11">
    <source>
        <dbReference type="RefSeq" id="XP_022246631.1"/>
    </source>
</evidence>
<dbReference type="SUPFAM" id="SSF49785">
    <property type="entry name" value="Galactose-binding domain-like"/>
    <property type="match status" value="1"/>
</dbReference>
<dbReference type="PANTHER" id="PTHR10574:SF436">
    <property type="entry name" value="LAMININ SUBUNIT ALPHA-2"/>
    <property type="match status" value="1"/>
</dbReference>
<protein>
    <submittedName>
        <fullName evidence="11">Laminin subunit alpha-2-like</fullName>
    </submittedName>
</protein>
<dbReference type="SMART" id="SM00136">
    <property type="entry name" value="LamNT"/>
    <property type="match status" value="1"/>
</dbReference>
<accession>A0ABM1SSM5</accession>
<dbReference type="SMART" id="SM00180">
    <property type="entry name" value="EGF_Lam"/>
    <property type="match status" value="15"/>
</dbReference>
<feature type="domain" description="Laminin EGF-like" evidence="7">
    <location>
        <begin position="902"/>
        <end position="948"/>
    </location>
</feature>
<feature type="domain" description="Laminin EGF-like" evidence="7">
    <location>
        <begin position="1141"/>
        <end position="1188"/>
    </location>
</feature>
<dbReference type="Proteomes" id="UP000694941">
    <property type="component" value="Unplaced"/>
</dbReference>
<feature type="domain" description="Laminin IV type A" evidence="8">
    <location>
        <begin position="516"/>
        <end position="706"/>
    </location>
</feature>
<feature type="domain" description="Laminin EGF-like" evidence="7">
    <location>
        <begin position="997"/>
        <end position="1045"/>
    </location>
</feature>
<dbReference type="SUPFAM" id="SSF57196">
    <property type="entry name" value="EGF/Laminin"/>
    <property type="match status" value="12"/>
</dbReference>
<feature type="disulfide bond" evidence="6">
    <location>
        <begin position="1164"/>
        <end position="1173"/>
    </location>
</feature>
<dbReference type="PROSITE" id="PS51115">
    <property type="entry name" value="LAMININ_IVA"/>
    <property type="match status" value="2"/>
</dbReference>
<evidence type="ECO:0000259" key="9">
    <source>
        <dbReference type="PROSITE" id="PS51117"/>
    </source>
</evidence>
<dbReference type="Pfam" id="PF00055">
    <property type="entry name" value="Laminin_N"/>
    <property type="match status" value="1"/>
</dbReference>
<dbReference type="PROSITE" id="PS01248">
    <property type="entry name" value="EGF_LAM_1"/>
    <property type="match status" value="7"/>
</dbReference>
<feature type="domain" description="Laminin EGF-like" evidence="7">
    <location>
        <begin position="851"/>
        <end position="901"/>
    </location>
</feature>
<evidence type="ECO:0000256" key="4">
    <source>
        <dbReference type="ARBA" id="ARBA00023180"/>
    </source>
</evidence>
<feature type="disulfide bond" evidence="6">
    <location>
        <begin position="466"/>
        <end position="475"/>
    </location>
</feature>
<feature type="disulfide bond" evidence="6">
    <location>
        <begin position="923"/>
        <end position="932"/>
    </location>
</feature>
<feature type="disulfide bond" evidence="6">
    <location>
        <begin position="904"/>
        <end position="921"/>
    </location>
</feature>
<feature type="non-terminal residue" evidence="11">
    <location>
        <position position="1556"/>
    </location>
</feature>
<feature type="disulfide bond" evidence="6">
    <location>
        <begin position="1521"/>
        <end position="1530"/>
    </location>
</feature>
<dbReference type="PANTHER" id="PTHR10574">
    <property type="entry name" value="NETRIN/LAMININ-RELATED"/>
    <property type="match status" value="1"/>
</dbReference>
<dbReference type="Gene3D" id="2.10.25.10">
    <property type="entry name" value="Laminin"/>
    <property type="match status" value="12"/>
</dbReference>
<reference evidence="11" key="1">
    <citation type="submission" date="2025-08" db="UniProtKB">
        <authorList>
            <consortium name="RefSeq"/>
        </authorList>
    </citation>
    <scope>IDENTIFICATION</scope>
    <source>
        <tissue evidence="11">Muscle</tissue>
    </source>
</reference>
<dbReference type="Pfam" id="PF24973">
    <property type="entry name" value="EGF_LMN_ATRN"/>
    <property type="match status" value="1"/>
</dbReference>
<evidence type="ECO:0000313" key="10">
    <source>
        <dbReference type="Proteomes" id="UP000694941"/>
    </source>
</evidence>
<dbReference type="InterPro" id="IPR002049">
    <property type="entry name" value="LE_dom"/>
</dbReference>
<feature type="disulfide bond" evidence="6">
    <location>
        <begin position="759"/>
        <end position="768"/>
    </location>
</feature>
<keyword evidence="2" id="KW-0677">Repeat</keyword>
<feature type="domain" description="Laminin EGF-like" evidence="7">
    <location>
        <begin position="740"/>
        <end position="789"/>
    </location>
</feature>
<feature type="disulfide bond" evidence="6">
    <location>
        <begin position="1048"/>
        <end position="1065"/>
    </location>
</feature>
<dbReference type="RefSeq" id="XP_022246631.1">
    <property type="nucleotide sequence ID" value="XM_022390923.1"/>
</dbReference>
<feature type="disulfide bond" evidence="6">
    <location>
        <begin position="422"/>
        <end position="431"/>
    </location>
</feature>
<dbReference type="InterPro" id="IPR008211">
    <property type="entry name" value="Laminin_N"/>
</dbReference>
<evidence type="ECO:0000256" key="3">
    <source>
        <dbReference type="ARBA" id="ARBA00023157"/>
    </source>
</evidence>
<feature type="domain" description="Laminin EGF-like" evidence="7">
    <location>
        <begin position="1046"/>
        <end position="1093"/>
    </location>
</feature>
<proteinExistence type="predicted"/>
<feature type="domain" description="Laminin N-terminal" evidence="9">
    <location>
        <begin position="7"/>
        <end position="265"/>
    </location>
</feature>
<feature type="disulfide bond" evidence="6">
    <location>
        <begin position="949"/>
        <end position="961"/>
    </location>
</feature>